<evidence type="ECO:0000313" key="5">
    <source>
        <dbReference type="Proteomes" id="UP000321947"/>
    </source>
</evidence>
<evidence type="ECO:0000313" key="2">
    <source>
        <dbReference type="EMBL" id="KAA0050665.1"/>
    </source>
</evidence>
<feature type="domain" description="Integrase zinc-binding" evidence="1">
    <location>
        <begin position="84"/>
        <end position="112"/>
    </location>
</feature>
<protein>
    <submittedName>
        <fullName evidence="2">Pol protein</fullName>
    </submittedName>
</protein>
<dbReference type="PANTHER" id="PTHR35046">
    <property type="entry name" value="ZINC KNUCKLE (CCHC-TYPE) FAMILY PROTEIN"/>
    <property type="match status" value="1"/>
</dbReference>
<reference evidence="4 5" key="1">
    <citation type="submission" date="2019-08" db="EMBL/GenBank/DDBJ databases">
        <title>Draft genome sequences of two oriental melons (Cucumis melo L. var makuwa).</title>
        <authorList>
            <person name="Kwon S.-Y."/>
        </authorList>
    </citation>
    <scope>NUCLEOTIDE SEQUENCE [LARGE SCALE GENOMIC DNA]</scope>
    <source>
        <strain evidence="5">cv. Chang Bougi</strain>
        <strain evidence="4">cv. SW 3</strain>
        <tissue evidence="2">Leaf</tissue>
    </source>
</reference>
<dbReference type="Gene3D" id="1.10.340.70">
    <property type="match status" value="1"/>
</dbReference>
<dbReference type="AlphaFoldDB" id="A0A5A7UAN1"/>
<organism evidence="2 4">
    <name type="scientific">Cucumis melo var. makuwa</name>
    <name type="common">Oriental melon</name>
    <dbReference type="NCBI Taxonomy" id="1194695"/>
    <lineage>
        <taxon>Eukaryota</taxon>
        <taxon>Viridiplantae</taxon>
        <taxon>Streptophyta</taxon>
        <taxon>Embryophyta</taxon>
        <taxon>Tracheophyta</taxon>
        <taxon>Spermatophyta</taxon>
        <taxon>Magnoliopsida</taxon>
        <taxon>eudicotyledons</taxon>
        <taxon>Gunneridae</taxon>
        <taxon>Pentapetalae</taxon>
        <taxon>rosids</taxon>
        <taxon>fabids</taxon>
        <taxon>Cucurbitales</taxon>
        <taxon>Cucurbitaceae</taxon>
        <taxon>Benincaseae</taxon>
        <taxon>Cucumis</taxon>
    </lineage>
</organism>
<dbReference type="Proteomes" id="UP000321947">
    <property type="component" value="Unassembled WGS sequence"/>
</dbReference>
<dbReference type="OrthoDB" id="1938712at2759"/>
<sequence length="206" mass="23572">MYYPGKANVVADALSRKVLHSATLITEQAPLLRDFERAEIVLNDPYLVEMRCLEKAGQDEEFSISSKDGLVFEGRLCVPADSADLKQVYWWKNMKREVTDFVSRCLMCQLARTLKGYTVIWVVVDRLTKSAHFILGKSTYTVILERTSACLGHEVRFQHNLSSSDRWSNRAFEPNFGRYAASLCARVFRELGLSFAFDEVAYNNSY</sequence>
<gene>
    <name evidence="3" type="ORF">E5676_scaffold1737G00400</name>
    <name evidence="2" type="ORF">E6C27_scaffold673G001470</name>
</gene>
<evidence type="ECO:0000313" key="4">
    <source>
        <dbReference type="Proteomes" id="UP000321393"/>
    </source>
</evidence>
<dbReference type="Pfam" id="PF17921">
    <property type="entry name" value="Integrase_H2C2"/>
    <property type="match status" value="1"/>
</dbReference>
<comment type="caution">
    <text evidence="2">The sequence shown here is derived from an EMBL/GenBank/DDBJ whole genome shotgun (WGS) entry which is preliminary data.</text>
</comment>
<accession>A0A5A7UAN1</accession>
<dbReference type="InterPro" id="IPR041588">
    <property type="entry name" value="Integrase_H2C2"/>
</dbReference>
<dbReference type="Proteomes" id="UP000321393">
    <property type="component" value="Unassembled WGS sequence"/>
</dbReference>
<proteinExistence type="predicted"/>
<dbReference type="EMBL" id="SSTD01013081">
    <property type="protein sequence ID" value="TYK07766.1"/>
    <property type="molecule type" value="Genomic_DNA"/>
</dbReference>
<evidence type="ECO:0000313" key="3">
    <source>
        <dbReference type="EMBL" id="TYK07766.1"/>
    </source>
</evidence>
<evidence type="ECO:0000259" key="1">
    <source>
        <dbReference type="Pfam" id="PF17921"/>
    </source>
</evidence>
<dbReference type="EMBL" id="SSTE01011804">
    <property type="protein sequence ID" value="KAA0050665.1"/>
    <property type="molecule type" value="Genomic_DNA"/>
</dbReference>
<name>A0A5A7UAN1_CUCMM</name>
<dbReference type="PANTHER" id="PTHR35046:SF26">
    <property type="entry name" value="RNA-DIRECTED DNA POLYMERASE"/>
    <property type="match status" value="1"/>
</dbReference>